<dbReference type="PANTHER" id="PTHR37423:SF2">
    <property type="entry name" value="MEMBRANE-BOUND LYTIC MUREIN TRANSGLYCOSYLASE C"/>
    <property type="match status" value="1"/>
</dbReference>
<dbReference type="STRING" id="290397.Adeh_3276"/>
<proteinExistence type="inferred from homology"/>
<sequence length="152" mass="16482">MMCATLALAALLAARGPIPFEAEIDAALAETSAIYPVPKALVVAVISVESSFRPRAVSRAGAKGLMQLMPYTARRVGIAERDLFDPRRNVLGGVRLLAVLLRHYEGDVIATLVAYNARPRRLFAPVPRNGETPAYVWKVLAATRFSLPVVRS</sequence>
<reference evidence="3" key="1">
    <citation type="submission" date="2006-01" db="EMBL/GenBank/DDBJ databases">
        <title>Complete sequence of Anaeromyxobacter dehalogenans 2CP-C.</title>
        <authorList>
            <consortium name="US DOE Joint Genome Institute"/>
            <person name="Copeland A."/>
            <person name="Lucas S."/>
            <person name="Lapidus A."/>
            <person name="Barry K."/>
            <person name="Detter J.C."/>
            <person name="Glavina T."/>
            <person name="Hammon N."/>
            <person name="Israni S."/>
            <person name="Pitluck S."/>
            <person name="Brettin T."/>
            <person name="Bruce D."/>
            <person name="Han C."/>
            <person name="Tapia R."/>
            <person name="Gilna P."/>
            <person name="Kiss H."/>
            <person name="Schmutz J."/>
            <person name="Larimer F."/>
            <person name="Land M."/>
            <person name="Kyrpides N."/>
            <person name="Anderson I."/>
            <person name="Sanford R.A."/>
            <person name="Ritalahti K.M."/>
            <person name="Thomas H.S."/>
            <person name="Kirby J.R."/>
            <person name="Zhulin I.B."/>
            <person name="Loeffler F.E."/>
            <person name="Richardson P."/>
        </authorList>
    </citation>
    <scope>NUCLEOTIDE SEQUENCE</scope>
    <source>
        <strain evidence="3">2CP-C</strain>
    </source>
</reference>
<dbReference type="HOGENOM" id="CLU_065765_7_1_7"/>
<gene>
    <name evidence="3" type="ordered locus">Adeh_3276</name>
</gene>
<protein>
    <submittedName>
        <fullName evidence="3">Lytic transglycosylase, catalytic</fullName>
    </submittedName>
</protein>
<dbReference type="Pfam" id="PF01464">
    <property type="entry name" value="SLT"/>
    <property type="match status" value="1"/>
</dbReference>
<organism evidence="3 4">
    <name type="scientific">Anaeromyxobacter dehalogenans (strain 2CP-C)</name>
    <dbReference type="NCBI Taxonomy" id="290397"/>
    <lineage>
        <taxon>Bacteria</taxon>
        <taxon>Pseudomonadati</taxon>
        <taxon>Myxococcota</taxon>
        <taxon>Myxococcia</taxon>
        <taxon>Myxococcales</taxon>
        <taxon>Cystobacterineae</taxon>
        <taxon>Anaeromyxobacteraceae</taxon>
        <taxon>Anaeromyxobacter</taxon>
    </lineage>
</organism>
<dbReference type="eggNOG" id="COG0741">
    <property type="taxonomic scope" value="Bacteria"/>
</dbReference>
<dbReference type="CAZy" id="GH23">
    <property type="family name" value="Glycoside Hydrolase Family 23"/>
</dbReference>
<dbReference type="OrthoDB" id="9781970at2"/>
<feature type="domain" description="Transglycosylase SLT" evidence="2">
    <location>
        <begin position="31"/>
        <end position="122"/>
    </location>
</feature>
<dbReference type="Proteomes" id="UP000001935">
    <property type="component" value="Chromosome"/>
</dbReference>
<dbReference type="GO" id="GO:0016020">
    <property type="term" value="C:membrane"/>
    <property type="evidence" value="ECO:0007669"/>
    <property type="project" value="InterPro"/>
</dbReference>
<dbReference type="EMBL" id="CP000251">
    <property type="protein sequence ID" value="ABC83044.1"/>
    <property type="molecule type" value="Genomic_DNA"/>
</dbReference>
<comment type="similarity">
    <text evidence="1">Belongs to the transglycosylase Slt family.</text>
</comment>
<name>Q2IEN4_ANADE</name>
<dbReference type="CDD" id="cd00254">
    <property type="entry name" value="LT-like"/>
    <property type="match status" value="1"/>
</dbReference>
<dbReference type="KEGG" id="ade:Adeh_3276"/>
<evidence type="ECO:0000256" key="1">
    <source>
        <dbReference type="ARBA" id="ARBA00007734"/>
    </source>
</evidence>
<dbReference type="SUPFAM" id="SSF53955">
    <property type="entry name" value="Lysozyme-like"/>
    <property type="match status" value="1"/>
</dbReference>
<evidence type="ECO:0000313" key="4">
    <source>
        <dbReference type="Proteomes" id="UP000001935"/>
    </source>
</evidence>
<dbReference type="InterPro" id="IPR000189">
    <property type="entry name" value="Transglyc_AS"/>
</dbReference>
<evidence type="ECO:0000259" key="2">
    <source>
        <dbReference type="Pfam" id="PF01464"/>
    </source>
</evidence>
<dbReference type="GO" id="GO:0000270">
    <property type="term" value="P:peptidoglycan metabolic process"/>
    <property type="evidence" value="ECO:0007669"/>
    <property type="project" value="InterPro"/>
</dbReference>
<dbReference type="InterPro" id="IPR008258">
    <property type="entry name" value="Transglycosylase_SLT_dom_1"/>
</dbReference>
<dbReference type="GO" id="GO:0008933">
    <property type="term" value="F:peptidoglycan lytic transglycosylase activity"/>
    <property type="evidence" value="ECO:0007669"/>
    <property type="project" value="InterPro"/>
</dbReference>
<dbReference type="PANTHER" id="PTHR37423">
    <property type="entry name" value="SOLUBLE LYTIC MUREIN TRANSGLYCOSYLASE-RELATED"/>
    <property type="match status" value="1"/>
</dbReference>
<dbReference type="Gene3D" id="1.10.530.10">
    <property type="match status" value="1"/>
</dbReference>
<evidence type="ECO:0000313" key="3">
    <source>
        <dbReference type="EMBL" id="ABC83044.1"/>
    </source>
</evidence>
<accession>Q2IEN4</accession>
<dbReference type="PROSITE" id="PS00922">
    <property type="entry name" value="TRANSGLYCOSYLASE"/>
    <property type="match status" value="1"/>
</dbReference>
<dbReference type="InterPro" id="IPR023346">
    <property type="entry name" value="Lysozyme-like_dom_sf"/>
</dbReference>
<dbReference type="AlphaFoldDB" id="Q2IEN4"/>